<dbReference type="Gene3D" id="3.30.70.270">
    <property type="match status" value="1"/>
</dbReference>
<dbReference type="PROSITE" id="PS50110">
    <property type="entry name" value="RESPONSE_REGULATORY"/>
    <property type="match status" value="1"/>
</dbReference>
<dbReference type="AlphaFoldDB" id="A0AAU7XV44"/>
<dbReference type="Pfam" id="PF00990">
    <property type="entry name" value="GGDEF"/>
    <property type="match status" value="1"/>
</dbReference>
<evidence type="ECO:0000259" key="4">
    <source>
        <dbReference type="PROSITE" id="PS50110"/>
    </source>
</evidence>
<dbReference type="InterPro" id="IPR011006">
    <property type="entry name" value="CheY-like_superfamily"/>
</dbReference>
<dbReference type="Gene3D" id="3.40.50.2300">
    <property type="match status" value="1"/>
</dbReference>
<dbReference type="PROSITE" id="PS50887">
    <property type="entry name" value="GGDEF"/>
    <property type="match status" value="1"/>
</dbReference>
<dbReference type="EMBL" id="CP158373">
    <property type="protein sequence ID" value="XBY61859.1"/>
    <property type="molecule type" value="Genomic_DNA"/>
</dbReference>
<protein>
    <recommendedName>
        <fullName evidence="1">cyclic-guanylate-specific phosphodiesterase</fullName>
        <ecNumber evidence="1">3.1.4.52</ecNumber>
    </recommendedName>
</protein>
<keyword evidence="3" id="KW-0597">Phosphoprotein</keyword>
<feature type="modified residue" description="4-aspartylphosphate" evidence="3">
    <location>
        <position position="87"/>
    </location>
</feature>
<dbReference type="SMART" id="SM00052">
    <property type="entry name" value="EAL"/>
    <property type="match status" value="1"/>
</dbReference>
<keyword evidence="2" id="KW-0973">c-di-GMP</keyword>
<dbReference type="SUPFAM" id="SSF52172">
    <property type="entry name" value="CheY-like"/>
    <property type="match status" value="1"/>
</dbReference>
<feature type="domain" description="GGDEF" evidence="6">
    <location>
        <begin position="218"/>
        <end position="350"/>
    </location>
</feature>
<evidence type="ECO:0000313" key="7">
    <source>
        <dbReference type="EMBL" id="XBY61859.1"/>
    </source>
</evidence>
<evidence type="ECO:0000259" key="5">
    <source>
        <dbReference type="PROSITE" id="PS50883"/>
    </source>
</evidence>
<feature type="domain" description="EAL" evidence="5">
    <location>
        <begin position="359"/>
        <end position="613"/>
    </location>
</feature>
<dbReference type="PANTHER" id="PTHR44757:SF2">
    <property type="entry name" value="BIOFILM ARCHITECTURE MAINTENANCE PROTEIN MBAA"/>
    <property type="match status" value="1"/>
</dbReference>
<dbReference type="GO" id="GO:0071111">
    <property type="term" value="F:cyclic-guanylate-specific phosphodiesterase activity"/>
    <property type="evidence" value="ECO:0007669"/>
    <property type="project" value="UniProtKB-EC"/>
</dbReference>
<dbReference type="InterPro" id="IPR001633">
    <property type="entry name" value="EAL_dom"/>
</dbReference>
<dbReference type="InterPro" id="IPR000160">
    <property type="entry name" value="GGDEF_dom"/>
</dbReference>
<evidence type="ECO:0000256" key="1">
    <source>
        <dbReference type="ARBA" id="ARBA00012282"/>
    </source>
</evidence>
<evidence type="ECO:0000256" key="3">
    <source>
        <dbReference type="PROSITE-ProRule" id="PRU00169"/>
    </source>
</evidence>
<dbReference type="NCBIfam" id="TIGR00254">
    <property type="entry name" value="GGDEF"/>
    <property type="match status" value="1"/>
</dbReference>
<dbReference type="InterPro" id="IPR052155">
    <property type="entry name" value="Biofilm_reg_signaling"/>
</dbReference>
<evidence type="ECO:0000256" key="2">
    <source>
        <dbReference type="ARBA" id="ARBA00022636"/>
    </source>
</evidence>
<dbReference type="InterPro" id="IPR043128">
    <property type="entry name" value="Rev_trsase/Diguanyl_cyclase"/>
</dbReference>
<dbReference type="RefSeq" id="WP_350446346.1">
    <property type="nucleotide sequence ID" value="NZ_CP158373.1"/>
</dbReference>
<evidence type="ECO:0000259" key="6">
    <source>
        <dbReference type="PROSITE" id="PS50887"/>
    </source>
</evidence>
<dbReference type="PANTHER" id="PTHR44757">
    <property type="entry name" value="DIGUANYLATE CYCLASE DGCP"/>
    <property type="match status" value="1"/>
</dbReference>
<dbReference type="SUPFAM" id="SSF55073">
    <property type="entry name" value="Nucleotide cyclase"/>
    <property type="match status" value="1"/>
</dbReference>
<proteinExistence type="predicted"/>
<gene>
    <name evidence="7" type="ORF">ABS648_18045</name>
</gene>
<dbReference type="FunFam" id="3.20.20.450:FF:000001">
    <property type="entry name" value="Cyclic di-GMP phosphodiesterase yahA"/>
    <property type="match status" value="1"/>
</dbReference>
<name>A0AAU7XV44_9PSED</name>
<dbReference type="InterPro" id="IPR029787">
    <property type="entry name" value="Nucleotide_cyclase"/>
</dbReference>
<dbReference type="SMART" id="SM00267">
    <property type="entry name" value="GGDEF"/>
    <property type="match status" value="1"/>
</dbReference>
<dbReference type="CDD" id="cd01949">
    <property type="entry name" value="GGDEF"/>
    <property type="match status" value="1"/>
</dbReference>
<dbReference type="Gene3D" id="3.20.20.450">
    <property type="entry name" value="EAL domain"/>
    <property type="match status" value="1"/>
</dbReference>
<accession>A0AAU7XV44</accession>
<reference evidence="7" key="1">
    <citation type="submission" date="2023-08" db="EMBL/GenBank/DDBJ databases">
        <title>Increased levels of nutrients transform a symbiont into a lethal pathobiont.</title>
        <authorList>
            <person name="Lachnit T."/>
            <person name="Ulrich L."/>
            <person name="Willmer F.M."/>
            <person name="Hasenbein T."/>
            <person name="Steiner L.X."/>
            <person name="Wolters M."/>
            <person name="Herbst E.M."/>
            <person name="Deines P."/>
        </authorList>
    </citation>
    <scope>NUCLEOTIDE SEQUENCE</scope>
    <source>
        <strain evidence="7">T3</strain>
    </source>
</reference>
<dbReference type="EC" id="3.1.4.52" evidence="1"/>
<dbReference type="InterPro" id="IPR001789">
    <property type="entry name" value="Sig_transdc_resp-reg_receiver"/>
</dbReference>
<dbReference type="PROSITE" id="PS50883">
    <property type="entry name" value="EAL"/>
    <property type="match status" value="1"/>
</dbReference>
<dbReference type="GO" id="GO:0000160">
    <property type="term" value="P:phosphorelay signal transduction system"/>
    <property type="evidence" value="ECO:0007669"/>
    <property type="project" value="InterPro"/>
</dbReference>
<dbReference type="CDD" id="cd01948">
    <property type="entry name" value="EAL"/>
    <property type="match status" value="1"/>
</dbReference>
<dbReference type="InterPro" id="IPR035919">
    <property type="entry name" value="EAL_sf"/>
</dbReference>
<organism evidence="7">
    <name type="scientific">Pseudomonas solani</name>
    <dbReference type="NCBI Taxonomy" id="2731552"/>
    <lineage>
        <taxon>Bacteria</taxon>
        <taxon>Pseudomonadati</taxon>
        <taxon>Pseudomonadota</taxon>
        <taxon>Gammaproteobacteria</taxon>
        <taxon>Pseudomonadales</taxon>
        <taxon>Pseudomonadaceae</taxon>
        <taxon>Pseudomonas</taxon>
    </lineage>
</organism>
<feature type="domain" description="Response regulatory" evidence="4">
    <location>
        <begin position="11"/>
        <end position="156"/>
    </location>
</feature>
<sequence>MSHYIPAGNRRVLIIDDTPSMHEDYRKILSPEATQCLSSMESLLFGVAEPRPSTRYELDHAYQGQDGHDLAEQALAEYRPYAMAFVDMRMPPGWNGLETIERLWRLDPDLQIALCTAFSDLAWDELSERLNLNDRLLVLKKPFDAIEIRQIANTLTAKWQAMQENKIRVKALEITIEHRASELLKLAHHLQYDALTGLPNLNLLRDRLVRCIRTSPTSGFSLLYIGLDRLKHINNAWGYPFGDAVLQASGTAIQRALKDEDVLYRPGSDQFVVVGDFSGRGGDTVFSAQLLAAIATPRLTAGEVLAVTASIGVSRYPEHGDDPRMLIKRAETAMHEAKGQGRNTARLYDPMLKQRARDQQSLEVAIRRALENDEFVLHYQPKIDLRSGRVIGCEALIRWFQPNGEAIPPTRFIPVAEESGLIVPLSRWVLKEACRQTHLWHLHGLGPLCTAINLSPVDFRQGDFLPALKRVLESSGVDPGCIELEITERLLVQDHEGSALVLQGAKSLGVRLAIDDFGTGYSNLGYLKLFPVDTLKIDQSFVRDIGLHEKDAALVAAIIAMSDSLGLTVTAEGVETAEQLEFLTSRHCDEAQGYHFSRALPAAEFAEFARRRNGHAGAER</sequence>
<dbReference type="Pfam" id="PF00563">
    <property type="entry name" value="EAL"/>
    <property type="match status" value="1"/>
</dbReference>
<dbReference type="SUPFAM" id="SSF141868">
    <property type="entry name" value="EAL domain-like"/>
    <property type="match status" value="1"/>
</dbReference>